<dbReference type="InterPro" id="IPR002646">
    <property type="entry name" value="PolA_pol_head_dom"/>
</dbReference>
<sequence length="450" mass="52528">MKLLLMRSTCWLRLHIQKTFYGTYKPTTQPKMGKLITSTVNTPEFYSLFNPNLISLINLFKKYNYELRIAGGAVRDLLTGKKPEDIDFATTATPEQMKDFFTKENIRMINLKGESHGTVTARINDCENYEITTLRIDVKTDGRHAKVEFTQDWHQDASRRDLTINAMFLDFNGILYDYFNGRKDLEERRVCFVGEPATRIQEDYIRILRYFRFWGRISSQNGLHNPEDLKAIEENAVGLSDIAGERIWVEMKKIITGPNFTSVIATMAKLGVLKYIGYAENVNIEEVDQVWKRTKGFSMLPMTLMSTLMYDSQDVMKLNQKVKMSNEEMNLLNFIVEERYKISKENIIKYYKDMVLSGRDSKLKGRILELFKYLGEEDLLTEFNEWIPPRFPVSGYDLMKQNIPKGPIFNQTLNFLKDVWKESDYILTKEELLRLGEKYVSGSESKTKLL</sequence>
<dbReference type="PANTHER" id="PTHR46173:SF1">
    <property type="entry name" value="CCA TRNA NUCLEOTIDYLTRANSFERASE 1, MITOCHONDRIAL"/>
    <property type="match status" value="1"/>
</dbReference>
<keyword evidence="4" id="KW-0819">tRNA processing</keyword>
<evidence type="ECO:0000256" key="5">
    <source>
        <dbReference type="ARBA" id="ARBA00022695"/>
    </source>
</evidence>
<name>A0A6P7SVB4_9MOLL</name>
<evidence type="ECO:0000256" key="3">
    <source>
        <dbReference type="ARBA" id="ARBA00022679"/>
    </source>
</evidence>
<evidence type="ECO:0000313" key="13">
    <source>
        <dbReference type="RefSeq" id="XP_029642178.1"/>
    </source>
</evidence>
<dbReference type="GO" id="GO:0001680">
    <property type="term" value="P:tRNA 3'-terminal CCA addition"/>
    <property type="evidence" value="ECO:0007669"/>
    <property type="project" value="TreeGrafter"/>
</dbReference>
<keyword evidence="7" id="KW-0547">Nucleotide-binding</keyword>
<dbReference type="RefSeq" id="XP_029642178.1">
    <property type="nucleotide sequence ID" value="XM_029786318.2"/>
</dbReference>
<evidence type="ECO:0000259" key="11">
    <source>
        <dbReference type="Pfam" id="PF12627"/>
    </source>
</evidence>
<dbReference type="PANTHER" id="PTHR46173">
    <property type="entry name" value="CCA TRNA NUCLEOTIDYLTRANSFERASE 1, MITOCHONDRIAL"/>
    <property type="match status" value="1"/>
</dbReference>
<dbReference type="Gene3D" id="3.30.460.10">
    <property type="entry name" value="Beta Polymerase, domain 2"/>
    <property type="match status" value="1"/>
</dbReference>
<evidence type="ECO:0000256" key="8">
    <source>
        <dbReference type="ARBA" id="ARBA00022842"/>
    </source>
</evidence>
<dbReference type="GO" id="GO:0016779">
    <property type="term" value="F:nucleotidyltransferase activity"/>
    <property type="evidence" value="ECO:0007669"/>
    <property type="project" value="UniProtKB-KW"/>
</dbReference>
<comment type="similarity">
    <text evidence="2 9">Belongs to the tRNA nucleotidyltransferase/poly(A) polymerase family.</text>
</comment>
<dbReference type="CDD" id="cd05398">
    <property type="entry name" value="NT_ClassII-CCAase"/>
    <property type="match status" value="1"/>
</dbReference>
<dbReference type="Proteomes" id="UP000515154">
    <property type="component" value="Linkage group LG10"/>
</dbReference>
<dbReference type="Pfam" id="PF12627">
    <property type="entry name" value="PolyA_pol_RNAbd"/>
    <property type="match status" value="1"/>
</dbReference>
<feature type="domain" description="tRNA nucleotidyltransferase/poly(A) polymerase RNA and SrmB- binding" evidence="11">
    <location>
        <begin position="228"/>
        <end position="276"/>
    </location>
</feature>
<protein>
    <submittedName>
        <fullName evidence="13 14">CCA tRNA nucleotidyltransferase 1, mitochondrial</fullName>
    </submittedName>
</protein>
<proteinExistence type="inferred from homology"/>
<dbReference type="KEGG" id="osn:115216757"/>
<gene>
    <name evidence="13 14" type="primary">LOC115216757</name>
</gene>
<evidence type="ECO:0000256" key="1">
    <source>
        <dbReference type="ARBA" id="ARBA00001946"/>
    </source>
</evidence>
<dbReference type="RefSeq" id="XP_029642179.1">
    <property type="nucleotide sequence ID" value="XM_029786319.2"/>
</dbReference>
<dbReference type="GO" id="GO:0005739">
    <property type="term" value="C:mitochondrion"/>
    <property type="evidence" value="ECO:0007669"/>
    <property type="project" value="TreeGrafter"/>
</dbReference>
<dbReference type="Gene3D" id="1.10.3090.10">
    <property type="entry name" value="cca-adding enzyme, domain 2"/>
    <property type="match status" value="1"/>
</dbReference>
<evidence type="ECO:0000256" key="6">
    <source>
        <dbReference type="ARBA" id="ARBA00022723"/>
    </source>
</evidence>
<reference evidence="13 14" key="1">
    <citation type="submission" date="2025-08" db="UniProtKB">
        <authorList>
            <consortium name="RefSeq"/>
        </authorList>
    </citation>
    <scope>IDENTIFICATION</scope>
</reference>
<dbReference type="InterPro" id="IPR043519">
    <property type="entry name" value="NT_sf"/>
</dbReference>
<evidence type="ECO:0000313" key="12">
    <source>
        <dbReference type="Proteomes" id="UP000515154"/>
    </source>
</evidence>
<evidence type="ECO:0000256" key="2">
    <source>
        <dbReference type="ARBA" id="ARBA00007265"/>
    </source>
</evidence>
<dbReference type="SUPFAM" id="SSF81891">
    <property type="entry name" value="Poly A polymerase C-terminal region-like"/>
    <property type="match status" value="1"/>
</dbReference>
<evidence type="ECO:0000313" key="14">
    <source>
        <dbReference type="RefSeq" id="XP_029642179.1"/>
    </source>
</evidence>
<dbReference type="InterPro" id="IPR050264">
    <property type="entry name" value="Bact_CCA-adding_enz_type3_sf"/>
</dbReference>
<dbReference type="AlphaFoldDB" id="A0A6P7SVB4"/>
<evidence type="ECO:0000256" key="9">
    <source>
        <dbReference type="RuleBase" id="RU003953"/>
    </source>
</evidence>
<comment type="cofactor">
    <cofactor evidence="1">
        <name>Mg(2+)</name>
        <dbReference type="ChEBI" id="CHEBI:18420"/>
    </cofactor>
</comment>
<keyword evidence="8" id="KW-0460">Magnesium</keyword>
<keyword evidence="9" id="KW-0694">RNA-binding</keyword>
<dbReference type="Pfam" id="PF01743">
    <property type="entry name" value="PolyA_pol"/>
    <property type="match status" value="1"/>
</dbReference>
<evidence type="ECO:0000256" key="4">
    <source>
        <dbReference type="ARBA" id="ARBA00022694"/>
    </source>
</evidence>
<feature type="domain" description="Poly A polymerase head" evidence="10">
    <location>
        <begin position="67"/>
        <end position="190"/>
    </location>
</feature>
<dbReference type="GO" id="GO:0000049">
    <property type="term" value="F:tRNA binding"/>
    <property type="evidence" value="ECO:0007669"/>
    <property type="project" value="TreeGrafter"/>
</dbReference>
<accession>A0A6P7SVB4</accession>
<keyword evidence="6" id="KW-0479">Metal-binding</keyword>
<keyword evidence="5" id="KW-0548">Nucleotidyltransferase</keyword>
<organism evidence="12 13">
    <name type="scientific">Octopus sinensis</name>
    <name type="common">East Asian common octopus</name>
    <dbReference type="NCBI Taxonomy" id="2607531"/>
    <lineage>
        <taxon>Eukaryota</taxon>
        <taxon>Metazoa</taxon>
        <taxon>Spiralia</taxon>
        <taxon>Lophotrochozoa</taxon>
        <taxon>Mollusca</taxon>
        <taxon>Cephalopoda</taxon>
        <taxon>Coleoidea</taxon>
        <taxon>Octopodiformes</taxon>
        <taxon>Octopoda</taxon>
        <taxon>Incirrata</taxon>
        <taxon>Octopodidae</taxon>
        <taxon>Octopus</taxon>
    </lineage>
</organism>
<dbReference type="GO" id="GO:0046872">
    <property type="term" value="F:metal ion binding"/>
    <property type="evidence" value="ECO:0007669"/>
    <property type="project" value="UniProtKB-KW"/>
</dbReference>
<dbReference type="SUPFAM" id="SSF81301">
    <property type="entry name" value="Nucleotidyltransferase"/>
    <property type="match status" value="1"/>
</dbReference>
<dbReference type="GO" id="GO:1990180">
    <property type="term" value="P:mitochondrial tRNA 3'-end processing"/>
    <property type="evidence" value="ECO:0007669"/>
    <property type="project" value="TreeGrafter"/>
</dbReference>
<keyword evidence="12" id="KW-1185">Reference proteome</keyword>
<keyword evidence="3 9" id="KW-0808">Transferase</keyword>
<evidence type="ECO:0000259" key="10">
    <source>
        <dbReference type="Pfam" id="PF01743"/>
    </source>
</evidence>
<dbReference type="GO" id="GO:0000166">
    <property type="term" value="F:nucleotide binding"/>
    <property type="evidence" value="ECO:0007669"/>
    <property type="project" value="UniProtKB-KW"/>
</dbReference>
<evidence type="ECO:0000256" key="7">
    <source>
        <dbReference type="ARBA" id="ARBA00022741"/>
    </source>
</evidence>
<dbReference type="InterPro" id="IPR032828">
    <property type="entry name" value="PolyA_RNA-bd"/>
</dbReference>